<comment type="caution">
    <text evidence="1">The sequence shown here is derived from an EMBL/GenBank/DDBJ whole genome shotgun (WGS) entry which is preliminary data.</text>
</comment>
<name>A0A839Q720_9MICO</name>
<evidence type="ECO:0000313" key="2">
    <source>
        <dbReference type="Proteomes" id="UP000590811"/>
    </source>
</evidence>
<gene>
    <name evidence="1" type="ORF">FHW14_003635</name>
</gene>
<reference evidence="1 2" key="1">
    <citation type="submission" date="2020-08" db="EMBL/GenBank/DDBJ databases">
        <title>Genomic Encyclopedia of Type Strains, Phase IV (KMG-V): Genome sequencing to study the core and pangenomes of soil and plant-associated prokaryotes.</title>
        <authorList>
            <person name="Whitman W."/>
        </authorList>
    </citation>
    <scope>NUCLEOTIDE SEQUENCE [LARGE SCALE GENOMIC DNA]</scope>
    <source>
        <strain evidence="1 2">B3ACCR2</strain>
    </source>
</reference>
<accession>A0A839Q720</accession>
<dbReference type="RefSeq" id="WP_184511392.1">
    <property type="nucleotide sequence ID" value="NZ_JACHVT010000012.1"/>
</dbReference>
<evidence type="ECO:0000313" key="1">
    <source>
        <dbReference type="EMBL" id="MBB2988441.1"/>
    </source>
</evidence>
<proteinExistence type="predicted"/>
<protein>
    <submittedName>
        <fullName evidence="1">Uncharacterized protein</fullName>
    </submittedName>
</protein>
<dbReference type="Proteomes" id="UP000590811">
    <property type="component" value="Unassembled WGS sequence"/>
</dbReference>
<dbReference type="EMBL" id="JACHVT010000012">
    <property type="protein sequence ID" value="MBB2988441.1"/>
    <property type="molecule type" value="Genomic_DNA"/>
</dbReference>
<dbReference type="AlphaFoldDB" id="A0A839Q720"/>
<sequence>MNYRVMVKADRSSCLERADGTKLRCGKVTGTAGFGPGVALADDAKTGTTPAGTSVAIPANADLSKLSDAQLVTREMLARMKK</sequence>
<organism evidence="1 2">
    <name type="scientific">Terracoccus luteus</name>
    <dbReference type="NCBI Taxonomy" id="53356"/>
    <lineage>
        <taxon>Bacteria</taxon>
        <taxon>Bacillati</taxon>
        <taxon>Actinomycetota</taxon>
        <taxon>Actinomycetes</taxon>
        <taxon>Micrococcales</taxon>
        <taxon>Intrasporangiaceae</taxon>
        <taxon>Terracoccus</taxon>
    </lineage>
</organism>